<evidence type="ECO:0000256" key="13">
    <source>
        <dbReference type="ARBA" id="ARBA00036634"/>
    </source>
</evidence>
<proteinExistence type="inferred from homology"/>
<dbReference type="InterPro" id="IPR001429">
    <property type="entry name" value="P2X_purnocptor"/>
</dbReference>
<dbReference type="Gene3D" id="2.60.490.10">
    <property type="entry name" value="atp-gated p2x4 ion channel domain"/>
    <property type="match status" value="1"/>
</dbReference>
<evidence type="ECO:0000256" key="1">
    <source>
        <dbReference type="ARBA" id="ARBA00004651"/>
    </source>
</evidence>
<keyword evidence="4" id="KW-1003">Cell membrane</keyword>
<dbReference type="InterPro" id="IPR059116">
    <property type="entry name" value="P2X_receptor"/>
</dbReference>
<evidence type="ECO:0000313" key="15">
    <source>
        <dbReference type="Ensembl" id="ENSMMDP00005004081.1"/>
    </source>
</evidence>
<evidence type="ECO:0000256" key="11">
    <source>
        <dbReference type="ARBA" id="ARBA00023286"/>
    </source>
</evidence>
<dbReference type="PANTHER" id="PTHR10125">
    <property type="entry name" value="P2X PURINOCEPTOR"/>
    <property type="match status" value="1"/>
</dbReference>
<evidence type="ECO:0000256" key="6">
    <source>
        <dbReference type="ARBA" id="ARBA00022989"/>
    </source>
</evidence>
<keyword evidence="16" id="KW-1185">Reference proteome</keyword>
<keyword evidence="6 14" id="KW-1133">Transmembrane helix</keyword>
<gene>
    <name evidence="15" type="primary">P2RX5</name>
    <name evidence="15" type="synonym">LOC115370525</name>
</gene>
<dbReference type="PRINTS" id="PR01307">
    <property type="entry name" value="P2XRECEPTOR"/>
</dbReference>
<reference evidence="15" key="1">
    <citation type="submission" date="2019-06" db="EMBL/GenBank/DDBJ databases">
        <authorList>
            <consortium name="Wellcome Sanger Institute Data Sharing"/>
        </authorList>
    </citation>
    <scope>NUCLEOTIDE SEQUENCE [LARGE SCALE GENOMIC DNA]</scope>
</reference>
<keyword evidence="14" id="KW-0675">Receptor</keyword>
<comment type="subcellular location">
    <subcellularLocation>
        <location evidence="1">Cell membrane</location>
        <topology evidence="1">Multi-pass membrane protein</topology>
    </subcellularLocation>
    <subcellularLocation>
        <location evidence="14">Membrane</location>
        <topology evidence="14">Multi-pass membrane protein</topology>
    </subcellularLocation>
</comment>
<dbReference type="GO" id="GO:0001614">
    <property type="term" value="F:purinergic nucleotide receptor activity"/>
    <property type="evidence" value="ECO:0007669"/>
    <property type="project" value="InterPro"/>
</dbReference>
<reference evidence="15" key="3">
    <citation type="submission" date="2025-09" db="UniProtKB">
        <authorList>
            <consortium name="Ensembl"/>
        </authorList>
    </citation>
    <scope>IDENTIFICATION</scope>
</reference>
<evidence type="ECO:0000256" key="3">
    <source>
        <dbReference type="ARBA" id="ARBA00022448"/>
    </source>
</evidence>
<dbReference type="InParanoid" id="A0A667X573"/>
<evidence type="ECO:0000256" key="4">
    <source>
        <dbReference type="ARBA" id="ARBA00022475"/>
    </source>
</evidence>
<reference evidence="15" key="2">
    <citation type="submission" date="2025-08" db="UniProtKB">
        <authorList>
            <consortium name="Ensembl"/>
        </authorList>
    </citation>
    <scope>IDENTIFICATION</scope>
</reference>
<evidence type="ECO:0000256" key="12">
    <source>
        <dbReference type="ARBA" id="ARBA00023303"/>
    </source>
</evidence>
<dbReference type="GO" id="GO:0098794">
    <property type="term" value="C:postsynapse"/>
    <property type="evidence" value="ECO:0007669"/>
    <property type="project" value="GOC"/>
</dbReference>
<keyword evidence="10" id="KW-0325">Glycoprotein</keyword>
<dbReference type="GO" id="GO:0005886">
    <property type="term" value="C:plasma membrane"/>
    <property type="evidence" value="ECO:0007669"/>
    <property type="project" value="UniProtKB-SubCell"/>
</dbReference>
<evidence type="ECO:0000256" key="7">
    <source>
        <dbReference type="ARBA" id="ARBA00023065"/>
    </source>
</evidence>
<comment type="catalytic activity">
    <reaction evidence="13">
        <text>Ca(2+)(in) = Ca(2+)(out)</text>
        <dbReference type="Rhea" id="RHEA:29671"/>
        <dbReference type="ChEBI" id="CHEBI:29108"/>
    </reaction>
</comment>
<evidence type="ECO:0000256" key="2">
    <source>
        <dbReference type="ARBA" id="ARBA00009848"/>
    </source>
</evidence>
<sequence length="368" mass="42146">MHILFFRHVLFYGSQGPQIDILHVALTHRWVFLTKKAYQETEEAVQSSVITKVKGVATANTTDSGMGFWGPEDYAIPPQVKMYTAMSNEALIHHHTINLWTFGSLQCHYTIKMYCHSVEMSKMILCCFILLLSKGVKSGRCLREDQNSKGTCEIHGWCPVENHSASTLLSDAENFTILIKNFIHFPKFSFSKSNIDNTTDASYLKKCHYHEVRDPYCPKFLLGDITRRAQHNFTDMASLGGSIGILIVWDCDLDKGINSCLPQYHFKRLDLNLSNTKGYNFRYTRYYKDANGKDYRTLYKFFGVRFEVMVYGRAGKFSIIPTVINIGSGLALMSVFICDLVLLFLSKNRNAYRERKYEEGQNLAVLTS</sequence>
<accession>A0A667X573</accession>
<dbReference type="GeneTree" id="ENSGT01020000230351"/>
<dbReference type="AlphaFoldDB" id="A0A667X573"/>
<dbReference type="Pfam" id="PF00864">
    <property type="entry name" value="P2X_receptor"/>
    <property type="match status" value="1"/>
</dbReference>
<dbReference type="GO" id="GO:0033198">
    <property type="term" value="P:response to ATP"/>
    <property type="evidence" value="ECO:0007669"/>
    <property type="project" value="InterPro"/>
</dbReference>
<dbReference type="Proteomes" id="UP000472263">
    <property type="component" value="Chromosome 13"/>
</dbReference>
<dbReference type="NCBIfam" id="TIGR00863">
    <property type="entry name" value="P2X"/>
    <property type="match status" value="1"/>
</dbReference>
<evidence type="ECO:0000256" key="5">
    <source>
        <dbReference type="ARBA" id="ARBA00022692"/>
    </source>
</evidence>
<keyword evidence="5 14" id="KW-0812">Transmembrane</keyword>
<evidence type="ECO:0000256" key="9">
    <source>
        <dbReference type="ARBA" id="ARBA00023157"/>
    </source>
</evidence>
<protein>
    <recommendedName>
        <fullName evidence="14">P2X purinoceptor</fullName>
    </recommendedName>
</protein>
<comment type="function">
    <text evidence="14">Receptor for ATP that acts as a ligand-gated ion channel.</text>
</comment>
<comment type="similarity">
    <text evidence="2 14">Belongs to the P2X receptor family.</text>
</comment>
<dbReference type="Gene3D" id="1.10.287.940">
    <property type="entry name" value="atp-gated p2x4 ion channel"/>
    <property type="match status" value="1"/>
</dbReference>
<dbReference type="PANTHER" id="PTHR10125:SF12">
    <property type="entry name" value="P2X PURINOCEPTOR 5"/>
    <property type="match status" value="1"/>
</dbReference>
<keyword evidence="8 14" id="KW-0472">Membrane</keyword>
<feature type="transmembrane region" description="Helical" evidence="14">
    <location>
        <begin position="323"/>
        <end position="345"/>
    </location>
</feature>
<dbReference type="GO" id="GO:0004931">
    <property type="term" value="F:extracellularly ATP-gated monoatomic cation channel activity"/>
    <property type="evidence" value="ECO:0007669"/>
    <property type="project" value="InterPro"/>
</dbReference>
<dbReference type="PROSITE" id="PS01212">
    <property type="entry name" value="P2X_RECEPTOR"/>
    <property type="match status" value="1"/>
</dbReference>
<name>A0A667X573_9TELE</name>
<organism evidence="15 16">
    <name type="scientific">Myripristis murdjan</name>
    <name type="common">pinecone soldierfish</name>
    <dbReference type="NCBI Taxonomy" id="586833"/>
    <lineage>
        <taxon>Eukaryota</taxon>
        <taxon>Metazoa</taxon>
        <taxon>Chordata</taxon>
        <taxon>Craniata</taxon>
        <taxon>Vertebrata</taxon>
        <taxon>Euteleostomi</taxon>
        <taxon>Actinopterygii</taxon>
        <taxon>Neopterygii</taxon>
        <taxon>Teleostei</taxon>
        <taxon>Neoteleostei</taxon>
        <taxon>Acanthomorphata</taxon>
        <taxon>Holocentriformes</taxon>
        <taxon>Holocentridae</taxon>
        <taxon>Myripristis</taxon>
    </lineage>
</organism>
<comment type="caution">
    <text evidence="14">Lacks conserved residue(s) required for the propagation of feature annotation.</text>
</comment>
<dbReference type="GO" id="GO:0070588">
    <property type="term" value="P:calcium ion transmembrane transport"/>
    <property type="evidence" value="ECO:0007669"/>
    <property type="project" value="TreeGrafter"/>
</dbReference>
<dbReference type="InterPro" id="IPR027309">
    <property type="entry name" value="P2X_extracellular_dom_sf"/>
</dbReference>
<evidence type="ECO:0000256" key="14">
    <source>
        <dbReference type="RuleBase" id="RU000681"/>
    </source>
</evidence>
<evidence type="ECO:0000313" key="16">
    <source>
        <dbReference type="Proteomes" id="UP000472263"/>
    </source>
</evidence>
<keyword evidence="12 14" id="KW-0407">Ion channel</keyword>
<keyword evidence="3 14" id="KW-0813">Transport</keyword>
<evidence type="ECO:0000256" key="8">
    <source>
        <dbReference type="ARBA" id="ARBA00023136"/>
    </source>
</evidence>
<keyword evidence="7 14" id="KW-0406">Ion transport</keyword>
<dbReference type="Ensembl" id="ENSMMDT00005004194.1">
    <property type="protein sequence ID" value="ENSMMDP00005004081.1"/>
    <property type="gene ID" value="ENSMMDG00005002261.1"/>
</dbReference>
<keyword evidence="11" id="KW-1071">Ligand-gated ion channel</keyword>
<evidence type="ECO:0000256" key="10">
    <source>
        <dbReference type="ARBA" id="ARBA00023180"/>
    </source>
</evidence>
<dbReference type="InterPro" id="IPR053792">
    <property type="entry name" value="P2X_RECEPTOR_CS"/>
</dbReference>
<keyword evidence="9" id="KW-1015">Disulfide bond</keyword>